<dbReference type="Proteomes" id="UP000319557">
    <property type="component" value="Chromosome"/>
</dbReference>
<gene>
    <name evidence="1" type="ORF">EC9_15310</name>
</gene>
<dbReference type="EMBL" id="CP036261">
    <property type="protein sequence ID" value="QDS87353.1"/>
    <property type="molecule type" value="Genomic_DNA"/>
</dbReference>
<accession>A0A517LXL1</accession>
<reference evidence="1 2" key="1">
    <citation type="submission" date="2019-02" db="EMBL/GenBank/DDBJ databases">
        <title>Deep-cultivation of Planctomycetes and their phenomic and genomic characterization uncovers novel biology.</title>
        <authorList>
            <person name="Wiegand S."/>
            <person name="Jogler M."/>
            <person name="Boedeker C."/>
            <person name="Pinto D."/>
            <person name="Vollmers J."/>
            <person name="Rivas-Marin E."/>
            <person name="Kohn T."/>
            <person name="Peeters S.H."/>
            <person name="Heuer A."/>
            <person name="Rast P."/>
            <person name="Oberbeckmann S."/>
            <person name="Bunk B."/>
            <person name="Jeske O."/>
            <person name="Meyerdierks A."/>
            <person name="Storesund J.E."/>
            <person name="Kallscheuer N."/>
            <person name="Luecker S."/>
            <person name="Lage O.M."/>
            <person name="Pohl T."/>
            <person name="Merkel B.J."/>
            <person name="Hornburger P."/>
            <person name="Mueller R.-W."/>
            <person name="Bruemmer F."/>
            <person name="Labrenz M."/>
            <person name="Spormann A.M."/>
            <person name="Op den Camp H."/>
            <person name="Overmann J."/>
            <person name="Amann R."/>
            <person name="Jetten M.S.M."/>
            <person name="Mascher T."/>
            <person name="Medema M.H."/>
            <person name="Devos D.P."/>
            <person name="Kaster A.-K."/>
            <person name="Ovreas L."/>
            <person name="Rohde M."/>
            <person name="Galperin M.Y."/>
            <person name="Jogler C."/>
        </authorList>
    </citation>
    <scope>NUCLEOTIDE SEQUENCE [LARGE SCALE GENOMIC DNA]</scope>
    <source>
        <strain evidence="1 2">EC9</strain>
    </source>
</reference>
<proteinExistence type="predicted"/>
<evidence type="ECO:0000313" key="1">
    <source>
        <dbReference type="EMBL" id="QDS87353.1"/>
    </source>
</evidence>
<sequence length="233" mass="26086">MWHTSTGDRTLSGAEATLIVQTCVKMIDALEWELRDDSGAVVCETGVELYDDQWVYQRIGLLNDVCRGLLNQGQAMLALTAELEATVMAIFETIKSHVELEIDAGHCFGDSCCEIRSLVLAAYGYDAPGSEPIGAGIDDDLDDLPDPWCDEIEQWDLVVELLADRILWDRDFEMASMIVDEEPEMAEAYKQVLGIDNDYFSMAPPEVHEVEAPSCLHDLRDFLNQSALPRRPR</sequence>
<protein>
    <submittedName>
        <fullName evidence="1">Uncharacterized protein</fullName>
    </submittedName>
</protein>
<name>A0A517LXL1_9BACT</name>
<dbReference type="RefSeq" id="WP_145343655.1">
    <property type="nucleotide sequence ID" value="NZ_CP036261.1"/>
</dbReference>
<evidence type="ECO:0000313" key="2">
    <source>
        <dbReference type="Proteomes" id="UP000319557"/>
    </source>
</evidence>
<dbReference type="KEGG" id="ruv:EC9_15310"/>
<dbReference type="OrthoDB" id="285182at2"/>
<organism evidence="1 2">
    <name type="scientific">Rosistilla ulvae</name>
    <dbReference type="NCBI Taxonomy" id="1930277"/>
    <lineage>
        <taxon>Bacteria</taxon>
        <taxon>Pseudomonadati</taxon>
        <taxon>Planctomycetota</taxon>
        <taxon>Planctomycetia</taxon>
        <taxon>Pirellulales</taxon>
        <taxon>Pirellulaceae</taxon>
        <taxon>Rosistilla</taxon>
    </lineage>
</organism>
<keyword evidence="2" id="KW-1185">Reference proteome</keyword>
<dbReference type="AlphaFoldDB" id="A0A517LXL1"/>